<name>Q6IHE4_DROME</name>
<organism evidence="2">
    <name type="scientific">Drosophila melanogaster</name>
    <name type="common">Fruit fly</name>
    <dbReference type="NCBI Taxonomy" id="7227"/>
    <lineage>
        <taxon>Eukaryota</taxon>
        <taxon>Metazoa</taxon>
        <taxon>Ecdysozoa</taxon>
        <taxon>Arthropoda</taxon>
        <taxon>Hexapoda</taxon>
        <taxon>Insecta</taxon>
        <taxon>Pterygota</taxon>
        <taxon>Neoptera</taxon>
        <taxon>Endopterygota</taxon>
        <taxon>Diptera</taxon>
        <taxon>Brachycera</taxon>
        <taxon>Muscomorpha</taxon>
        <taxon>Ephydroidea</taxon>
        <taxon>Drosophilidae</taxon>
        <taxon>Drosophila</taxon>
        <taxon>Sophophora</taxon>
    </lineage>
</organism>
<reference evidence="2" key="1">
    <citation type="journal article" date="2003" name="Genome Biol.">
        <title>An integrated gene annotation and transcriptional profiling approach towards the full gene content of the Drosophila genome.</title>
        <authorList>
            <person name="Hild M."/>
            <person name="Beckmann B."/>
            <person name="Haas S.A."/>
            <person name="Koch B."/>
            <person name="Solovyev V."/>
            <person name="Busold C."/>
            <person name="Fellenberg K."/>
            <person name="Boutros M."/>
            <person name="Vingron M."/>
            <person name="Sauer F."/>
            <person name="Hoheisel J.D."/>
            <person name="Paro R."/>
        </authorList>
    </citation>
    <scope>NUCLEOTIDE SEQUENCE</scope>
</reference>
<evidence type="ECO:0000256" key="1">
    <source>
        <dbReference type="SAM" id="MobiDB-lite"/>
    </source>
</evidence>
<evidence type="ECO:0000313" key="2">
    <source>
        <dbReference type="EMBL" id="DAA03671.1"/>
    </source>
</evidence>
<dbReference type="EMBL" id="BK003472">
    <property type="protein sequence ID" value="DAA03671.1"/>
    <property type="molecule type" value="Genomic_DNA"/>
</dbReference>
<sequence length="109" mass="11425">MQKAIKTPTGRSLSMGQRMGLGFPFDCLAGGSVPRIIIVIICRASGGRVVRSAGKGLQGSISTPQLSPSTAPFPMPTRSGRQSPLGIQLRIQLAVDTRIAAVHVVQMAN</sequence>
<proteinExistence type="predicted"/>
<protein>
    <submittedName>
        <fullName evidence="2">HDC02692</fullName>
    </submittedName>
</protein>
<dbReference type="AlphaFoldDB" id="Q6IHE4"/>
<gene>
    <name evidence="2" type="ORF">HDC02692</name>
</gene>
<feature type="region of interest" description="Disordered" evidence="1">
    <location>
        <begin position="57"/>
        <end position="79"/>
    </location>
</feature>
<accession>Q6IHE4</accession>
<feature type="compositionally biased region" description="Polar residues" evidence="1">
    <location>
        <begin position="59"/>
        <end position="70"/>
    </location>
</feature>